<evidence type="ECO:0000313" key="1">
    <source>
        <dbReference type="EMBL" id="VDL84639.1"/>
    </source>
</evidence>
<dbReference type="WBParaSite" id="NBR_0002090001-mRNA-1">
    <property type="protein sequence ID" value="NBR_0002090001-mRNA-1"/>
    <property type="gene ID" value="NBR_0002090001"/>
</dbReference>
<dbReference type="PANTHER" id="PTHR47027:SF20">
    <property type="entry name" value="REVERSE TRANSCRIPTASE-LIKE PROTEIN WITH RNA-DIRECTED DNA POLYMERASE DOMAIN"/>
    <property type="match status" value="1"/>
</dbReference>
<dbReference type="AlphaFoldDB" id="A0A0N4YUH8"/>
<keyword evidence="2" id="KW-1185">Reference proteome</keyword>
<reference evidence="3" key="1">
    <citation type="submission" date="2017-02" db="UniProtKB">
        <authorList>
            <consortium name="WormBaseParasite"/>
        </authorList>
    </citation>
    <scope>IDENTIFICATION</scope>
</reference>
<organism evidence="3">
    <name type="scientific">Nippostrongylus brasiliensis</name>
    <name type="common">Rat hookworm</name>
    <dbReference type="NCBI Taxonomy" id="27835"/>
    <lineage>
        <taxon>Eukaryota</taxon>
        <taxon>Metazoa</taxon>
        <taxon>Ecdysozoa</taxon>
        <taxon>Nematoda</taxon>
        <taxon>Chromadorea</taxon>
        <taxon>Rhabditida</taxon>
        <taxon>Rhabditina</taxon>
        <taxon>Rhabditomorpha</taxon>
        <taxon>Strongyloidea</taxon>
        <taxon>Heligmosomidae</taxon>
        <taxon>Nippostrongylus</taxon>
    </lineage>
</organism>
<name>A0A0N4YUH8_NIPBR</name>
<dbReference type="PANTHER" id="PTHR47027">
    <property type="entry name" value="REVERSE TRANSCRIPTASE DOMAIN-CONTAINING PROTEIN"/>
    <property type="match status" value="1"/>
</dbReference>
<gene>
    <name evidence="1" type="ORF">NBR_LOCUS20901</name>
</gene>
<dbReference type="SUPFAM" id="SSF56219">
    <property type="entry name" value="DNase I-like"/>
    <property type="match status" value="1"/>
</dbReference>
<dbReference type="STRING" id="27835.A0A0N4YUH8"/>
<reference evidence="1 2" key="2">
    <citation type="submission" date="2018-11" db="EMBL/GenBank/DDBJ databases">
        <authorList>
            <consortium name="Pathogen Informatics"/>
        </authorList>
    </citation>
    <scope>NUCLEOTIDE SEQUENCE [LARGE SCALE GENOMIC DNA]</scope>
</reference>
<protein>
    <submittedName>
        <fullName evidence="3">Endo/exonuclease/phosphatase domain-containing protein</fullName>
    </submittedName>
</protein>
<dbReference type="EMBL" id="UYSL01025655">
    <property type="protein sequence ID" value="VDL84639.1"/>
    <property type="molecule type" value="Genomic_DNA"/>
</dbReference>
<proteinExistence type="predicted"/>
<evidence type="ECO:0000313" key="2">
    <source>
        <dbReference type="Proteomes" id="UP000271162"/>
    </source>
</evidence>
<accession>A0A0N4YUH8</accession>
<dbReference type="Gene3D" id="3.60.10.10">
    <property type="entry name" value="Endonuclease/exonuclease/phosphatase"/>
    <property type="match status" value="1"/>
</dbReference>
<sequence length="366" mass="42058">MSKRMMVSIIQAYAPTADSSVELHEEFYEELQDLIRSQKSSCIILGGDFNARIGPRSPGERFIGPNSAEIRNNAGEILANFCKTRHLYHGNSHFFKSPRRRKLAEDHKNFSLPRLLDAATNRRSPKGSKQGLAECRNAIPCLRTADGTRTASRTGIELTMANFYTTLFRTRLGLLNMKNELKPEILRMKRAGWAAFNSVRGVIESVKDHALRANIFNSTVLPALCYSCETWTLTKAAEDQLRRIQVALKRKMVGISLHQQRMSGMQNDQIRAMSRGRDIVIHADEAKHHFAGHLMRRTDGRWSTSTVRWEPLDKKRPAGRPPLRWHDSLAHHNNIRTPNPRPIKVLTHWATLTQDRTKWKRRWDLR</sequence>
<dbReference type="Proteomes" id="UP000271162">
    <property type="component" value="Unassembled WGS sequence"/>
</dbReference>
<dbReference type="InterPro" id="IPR036691">
    <property type="entry name" value="Endo/exonu/phosph_ase_sf"/>
</dbReference>
<evidence type="ECO:0000313" key="3">
    <source>
        <dbReference type="WBParaSite" id="NBR_0002090001-mRNA-1"/>
    </source>
</evidence>